<gene>
    <name evidence="2" type="ORF">AXF15_12855</name>
</gene>
<evidence type="ECO:0000313" key="2">
    <source>
        <dbReference type="EMBL" id="AMD93899.1"/>
    </source>
</evidence>
<dbReference type="AlphaFoldDB" id="A0A0X8JRX1"/>
<dbReference type="Pfam" id="PF00226">
    <property type="entry name" value="DnaJ"/>
    <property type="match status" value="1"/>
</dbReference>
<dbReference type="CDD" id="cd06257">
    <property type="entry name" value="DnaJ"/>
    <property type="match status" value="1"/>
</dbReference>
<dbReference type="SMART" id="SM00271">
    <property type="entry name" value="DnaJ"/>
    <property type="match status" value="1"/>
</dbReference>
<dbReference type="EMBL" id="CP014230">
    <property type="protein sequence ID" value="AMD93899.1"/>
    <property type="molecule type" value="Genomic_DNA"/>
</dbReference>
<dbReference type="Gene3D" id="1.10.287.110">
    <property type="entry name" value="DnaJ domain"/>
    <property type="match status" value="1"/>
</dbReference>
<accession>A0A0X8JRX1</accession>
<dbReference type="RefSeq" id="WP_066608331.1">
    <property type="nucleotide sequence ID" value="NZ_CP014230.1"/>
</dbReference>
<dbReference type="STRING" id="888061.AXF15_12855"/>
<organism evidence="2 3">
    <name type="scientific">Desulfomicrobium orale DSM 12838</name>
    <dbReference type="NCBI Taxonomy" id="888061"/>
    <lineage>
        <taxon>Bacteria</taxon>
        <taxon>Pseudomonadati</taxon>
        <taxon>Thermodesulfobacteriota</taxon>
        <taxon>Desulfovibrionia</taxon>
        <taxon>Desulfovibrionales</taxon>
        <taxon>Desulfomicrobiaceae</taxon>
        <taxon>Desulfomicrobium</taxon>
    </lineage>
</organism>
<reference evidence="3" key="1">
    <citation type="submission" date="2016-02" db="EMBL/GenBank/DDBJ databases">
        <authorList>
            <person name="Holder M.E."/>
            <person name="Ajami N.J."/>
            <person name="Petrosino J.F."/>
        </authorList>
    </citation>
    <scope>NUCLEOTIDE SEQUENCE [LARGE SCALE GENOMIC DNA]</scope>
    <source>
        <strain evidence="3">DSM 12838</strain>
    </source>
</reference>
<dbReference type="PRINTS" id="PR00625">
    <property type="entry name" value="JDOMAIN"/>
</dbReference>
<dbReference type="Proteomes" id="UP000063964">
    <property type="component" value="Chromosome"/>
</dbReference>
<name>A0A0X8JRX1_9BACT</name>
<keyword evidence="3" id="KW-1185">Reference proteome</keyword>
<dbReference type="PROSITE" id="PS50076">
    <property type="entry name" value="DNAJ_2"/>
    <property type="match status" value="1"/>
</dbReference>
<dbReference type="InterPro" id="IPR036869">
    <property type="entry name" value="J_dom_sf"/>
</dbReference>
<dbReference type="InterPro" id="IPR001623">
    <property type="entry name" value="DnaJ_domain"/>
</dbReference>
<dbReference type="PANTHER" id="PTHR24074">
    <property type="entry name" value="CO-CHAPERONE PROTEIN DJLA"/>
    <property type="match status" value="1"/>
</dbReference>
<evidence type="ECO:0000259" key="1">
    <source>
        <dbReference type="PROSITE" id="PS50076"/>
    </source>
</evidence>
<dbReference type="InterPro" id="IPR050817">
    <property type="entry name" value="DjlA_DnaK_co-chaperone"/>
</dbReference>
<sequence length="236" mass="26897">MRLSECYALLEVPPEATLEEIKVSYRKLAFKYHPDLNPDDAHAAQRFSRLNQAYVLLKDHRARGAEKKTYTAEDIRQEEEARAGARPGRSDAFFSRQEEVLKDILSDPFARQVFEDIFSRLKRGAPPGDMPGQRTAGRNTIRSKAPFQNPGKNLWAGLKNWAVRQLDDRQTVQVPVRSLRPGTTLRVDIRHRFGEPKSIEVTLPPDFAADRPIRLKGLGRALGPWRGDLYLRLVGK</sequence>
<protein>
    <recommendedName>
        <fullName evidence="1">J domain-containing protein</fullName>
    </recommendedName>
</protein>
<feature type="domain" description="J" evidence="1">
    <location>
        <begin position="5"/>
        <end position="74"/>
    </location>
</feature>
<dbReference type="SUPFAM" id="SSF46565">
    <property type="entry name" value="Chaperone J-domain"/>
    <property type="match status" value="1"/>
</dbReference>
<dbReference type="OrthoDB" id="9779622at2"/>
<dbReference type="KEGG" id="doa:AXF15_12855"/>
<evidence type="ECO:0000313" key="3">
    <source>
        <dbReference type="Proteomes" id="UP000063964"/>
    </source>
</evidence>
<proteinExistence type="predicted"/>